<evidence type="ECO:0000259" key="14">
    <source>
        <dbReference type="SMART" id="SM00382"/>
    </source>
</evidence>
<keyword evidence="5 13" id="KW-0375">Hydrogen ion transport</keyword>
<dbReference type="InterPro" id="IPR024034">
    <property type="entry name" value="ATPase_F1/V1_b/a_C"/>
</dbReference>
<dbReference type="Gene3D" id="3.40.50.300">
    <property type="entry name" value="P-loop containing nucleotide triphosphate hydrolases"/>
    <property type="match status" value="1"/>
</dbReference>
<organism evidence="15 16">
    <name type="scientific">Billgrantia tianxiuensis</name>
    <dbReference type="NCBI Taxonomy" id="2497861"/>
    <lineage>
        <taxon>Bacteria</taxon>
        <taxon>Pseudomonadati</taxon>
        <taxon>Pseudomonadota</taxon>
        <taxon>Gammaproteobacteria</taxon>
        <taxon>Oceanospirillales</taxon>
        <taxon>Halomonadaceae</taxon>
        <taxon>Billgrantia</taxon>
    </lineage>
</organism>
<dbReference type="AlphaFoldDB" id="A0A6I6SSW9"/>
<reference evidence="15 16" key="1">
    <citation type="submission" date="2019-01" db="EMBL/GenBank/DDBJ databases">
        <title>Complete genome of a denitifying bacterium Halomons sp. BC-M4-5.</title>
        <authorList>
            <person name="Wang L."/>
            <person name="Shao Z."/>
        </authorList>
    </citation>
    <scope>NUCLEOTIDE SEQUENCE [LARGE SCALE GENOMIC DNA]</scope>
    <source>
        <strain evidence="15 16">BC-M4-5</strain>
    </source>
</reference>
<dbReference type="Gene3D" id="1.10.1140.10">
    <property type="entry name" value="Bovine Mitochondrial F1-atpase, Atp Synthase Beta Chain, Chain D, domain 3"/>
    <property type="match status" value="1"/>
</dbReference>
<name>A0A6I6SSW9_9GAMM</name>
<evidence type="ECO:0000256" key="9">
    <source>
        <dbReference type="ARBA" id="ARBA00023136"/>
    </source>
</evidence>
<evidence type="ECO:0000313" key="15">
    <source>
        <dbReference type="EMBL" id="QHC51936.1"/>
    </source>
</evidence>
<dbReference type="CDD" id="cd18115">
    <property type="entry name" value="ATP-synt_F1_beta_N"/>
    <property type="match status" value="1"/>
</dbReference>
<dbReference type="InterPro" id="IPR005722">
    <property type="entry name" value="ATP_synth_F1_bsu"/>
</dbReference>
<comment type="catalytic activity">
    <reaction evidence="13">
        <text>ATP + H2O + 4 H(+)(in) = ADP + phosphate + 5 H(+)(out)</text>
        <dbReference type="Rhea" id="RHEA:57720"/>
        <dbReference type="ChEBI" id="CHEBI:15377"/>
        <dbReference type="ChEBI" id="CHEBI:15378"/>
        <dbReference type="ChEBI" id="CHEBI:30616"/>
        <dbReference type="ChEBI" id="CHEBI:43474"/>
        <dbReference type="ChEBI" id="CHEBI:456216"/>
        <dbReference type="EC" id="7.1.2.2"/>
    </reaction>
</comment>
<dbReference type="Gene3D" id="2.40.10.170">
    <property type="match status" value="1"/>
</dbReference>
<keyword evidence="11 13" id="KW-0066">ATP synthesis</keyword>
<comment type="function">
    <text evidence="13">Produces ATP from ADP in the presence of a proton gradient across the membrane. The catalytic sites are hosted primarily by the beta subunits.</text>
</comment>
<dbReference type="EMBL" id="CP035042">
    <property type="protein sequence ID" value="QHC51936.1"/>
    <property type="molecule type" value="Genomic_DNA"/>
</dbReference>
<evidence type="ECO:0000256" key="6">
    <source>
        <dbReference type="ARBA" id="ARBA00022840"/>
    </source>
</evidence>
<dbReference type="Proteomes" id="UP000464013">
    <property type="component" value="Chromosome"/>
</dbReference>
<evidence type="ECO:0000256" key="4">
    <source>
        <dbReference type="ARBA" id="ARBA00022741"/>
    </source>
</evidence>
<evidence type="ECO:0000256" key="2">
    <source>
        <dbReference type="ARBA" id="ARBA00022448"/>
    </source>
</evidence>
<sequence>MSGRIVQIIGAVIDVEFPRDSVPKVYDALNVADSETVLEVQQQLGDGVVRTIAMGSTEGLKRGLEVVNTGAPISVPVGKETLGRIMDVLGRPIDEAGDIGEQERMPIHRPAPTYAEQAASNELLETGIKVIDLVCPFAKGGKVGLFGGAGVGKTVNMMELIRNIAIEHSGYSVFAGVGERTREGNDFYHEMTESNVIDKVSLVYGQMNEPPGNRLRVALTGLTIAEKFRDEGRDVLLFVDNIYRYTLAGTEVSALLGRMPSAVGYQPTLAEEMGVLQERITSTKVGSITSVQAVYVPADDLTDPSPATTFAHLDATVVLARSIAELGIYPAIDPLDSTSRQLDPLVVGEEHYDTARRVQGVLQRYKELKDIIAILGMDELSDEDKQTVARARKIQRFLSQPFFVAEVFTGSPGKYVSLKDTIRGFQGILDGEYDNLPEQAFYMVGSIDEAVEKANQMK</sequence>
<dbReference type="InterPro" id="IPR000194">
    <property type="entry name" value="ATPase_F1/V1/A1_a/bsu_nucl-bd"/>
</dbReference>
<dbReference type="GO" id="GO:0005524">
    <property type="term" value="F:ATP binding"/>
    <property type="evidence" value="ECO:0007669"/>
    <property type="project" value="UniProtKB-UniRule"/>
</dbReference>
<dbReference type="InterPro" id="IPR027417">
    <property type="entry name" value="P-loop_NTPase"/>
</dbReference>
<keyword evidence="2 13" id="KW-0813">Transport</keyword>
<protein>
    <recommendedName>
        <fullName evidence="13">ATP synthase subunit beta</fullName>
        <ecNumber evidence="13">7.1.2.2</ecNumber>
    </recommendedName>
    <alternativeName>
        <fullName evidence="13">ATP synthase F1 sector subunit beta</fullName>
    </alternativeName>
    <alternativeName>
        <fullName evidence="13">F-ATPase subunit beta</fullName>
    </alternativeName>
</protein>
<dbReference type="OrthoDB" id="9801639at2"/>
<proteinExistence type="inferred from homology"/>
<evidence type="ECO:0000256" key="12">
    <source>
        <dbReference type="ARBA" id="ARBA00024342"/>
    </source>
</evidence>
<dbReference type="InterPro" id="IPR003593">
    <property type="entry name" value="AAA+_ATPase"/>
</dbReference>
<evidence type="ECO:0000256" key="10">
    <source>
        <dbReference type="ARBA" id="ARBA00023196"/>
    </source>
</evidence>
<keyword evidence="8 13" id="KW-0406">Ion transport</keyword>
<dbReference type="PANTHER" id="PTHR15184:SF71">
    <property type="entry name" value="ATP SYNTHASE SUBUNIT BETA, MITOCHONDRIAL"/>
    <property type="match status" value="1"/>
</dbReference>
<dbReference type="NCBIfam" id="TIGR01039">
    <property type="entry name" value="atpD"/>
    <property type="match status" value="1"/>
</dbReference>
<dbReference type="InterPro" id="IPR020003">
    <property type="entry name" value="ATPase_a/bsu_AS"/>
</dbReference>
<accession>A0A6I6SSW9</accession>
<dbReference type="InterPro" id="IPR055190">
    <property type="entry name" value="ATP-synt_VA_C"/>
</dbReference>
<evidence type="ECO:0000256" key="5">
    <source>
        <dbReference type="ARBA" id="ARBA00022781"/>
    </source>
</evidence>
<dbReference type="PANTHER" id="PTHR15184">
    <property type="entry name" value="ATP SYNTHASE"/>
    <property type="match status" value="1"/>
</dbReference>
<dbReference type="CDD" id="cd01133">
    <property type="entry name" value="F1-ATPase_beta_CD"/>
    <property type="match status" value="1"/>
</dbReference>
<dbReference type="HAMAP" id="MF_01347">
    <property type="entry name" value="ATP_synth_beta_bact"/>
    <property type="match status" value="1"/>
</dbReference>
<dbReference type="Pfam" id="PF00006">
    <property type="entry name" value="ATP-synt_ab"/>
    <property type="match status" value="1"/>
</dbReference>
<feature type="binding site" evidence="13">
    <location>
        <begin position="147"/>
        <end position="154"/>
    </location>
    <ligand>
        <name>ATP</name>
        <dbReference type="ChEBI" id="CHEBI:30616"/>
    </ligand>
</feature>
<dbReference type="PROSITE" id="PS00152">
    <property type="entry name" value="ATPASE_ALPHA_BETA"/>
    <property type="match status" value="1"/>
</dbReference>
<dbReference type="FunFam" id="1.10.1140.10:FF:000001">
    <property type="entry name" value="ATP synthase subunit beta"/>
    <property type="match status" value="1"/>
</dbReference>
<keyword evidence="10 13" id="KW-0139">CF(1)</keyword>
<keyword evidence="7 13" id="KW-1278">Translocase</keyword>
<dbReference type="GO" id="GO:0045259">
    <property type="term" value="C:proton-transporting ATP synthase complex"/>
    <property type="evidence" value="ECO:0007669"/>
    <property type="project" value="UniProtKB-KW"/>
</dbReference>
<dbReference type="RefSeq" id="WP_159555588.1">
    <property type="nucleotide sequence ID" value="NZ_CP035042.1"/>
</dbReference>
<dbReference type="SUPFAM" id="SSF50615">
    <property type="entry name" value="N-terminal domain of alpha and beta subunits of F1 ATP synthase"/>
    <property type="match status" value="1"/>
</dbReference>
<dbReference type="GO" id="GO:0005886">
    <property type="term" value="C:plasma membrane"/>
    <property type="evidence" value="ECO:0007669"/>
    <property type="project" value="UniProtKB-SubCell"/>
</dbReference>
<dbReference type="SUPFAM" id="SSF47917">
    <property type="entry name" value="C-terminal domain of alpha and beta subunits of F1 ATP synthase"/>
    <property type="match status" value="1"/>
</dbReference>
<gene>
    <name evidence="13 15" type="primary">atpD</name>
    <name evidence="15" type="ORF">EKK97_23235</name>
</gene>
<dbReference type="SUPFAM" id="SSF52540">
    <property type="entry name" value="P-loop containing nucleoside triphosphate hydrolases"/>
    <property type="match status" value="1"/>
</dbReference>
<dbReference type="KEGG" id="htx:EKK97_23235"/>
<dbReference type="CDD" id="cd18110">
    <property type="entry name" value="ATP-synt_F1_beta_C"/>
    <property type="match status" value="1"/>
</dbReference>
<evidence type="ECO:0000256" key="13">
    <source>
        <dbReference type="HAMAP-Rule" id="MF_01347"/>
    </source>
</evidence>
<comment type="similarity">
    <text evidence="12">Belongs to the ATPase alpha/beta chains family. T3SS ATPase subfamily.</text>
</comment>
<evidence type="ECO:0000313" key="16">
    <source>
        <dbReference type="Proteomes" id="UP000464013"/>
    </source>
</evidence>
<keyword evidence="4 13" id="KW-0547">Nucleotide-binding</keyword>
<keyword evidence="3 13" id="KW-1003">Cell membrane</keyword>
<dbReference type="Pfam" id="PF02874">
    <property type="entry name" value="ATP-synt_ab_N"/>
    <property type="match status" value="1"/>
</dbReference>
<evidence type="ECO:0000256" key="8">
    <source>
        <dbReference type="ARBA" id="ARBA00023065"/>
    </source>
</evidence>
<keyword evidence="6 13" id="KW-0067">ATP-binding</keyword>
<dbReference type="Pfam" id="PF22919">
    <property type="entry name" value="ATP-synt_VA_C"/>
    <property type="match status" value="1"/>
</dbReference>
<dbReference type="InterPro" id="IPR004100">
    <property type="entry name" value="ATPase_F1/V1/A1_a/bsu_N"/>
</dbReference>
<dbReference type="EC" id="7.1.2.2" evidence="13"/>
<evidence type="ECO:0000256" key="7">
    <source>
        <dbReference type="ARBA" id="ARBA00022967"/>
    </source>
</evidence>
<dbReference type="InterPro" id="IPR050053">
    <property type="entry name" value="ATPase_alpha/beta_chains"/>
</dbReference>
<feature type="domain" description="AAA+ ATPase" evidence="14">
    <location>
        <begin position="139"/>
        <end position="348"/>
    </location>
</feature>
<dbReference type="SMART" id="SM00382">
    <property type="entry name" value="AAA"/>
    <property type="match status" value="1"/>
</dbReference>
<keyword evidence="16" id="KW-1185">Reference proteome</keyword>
<dbReference type="FunFam" id="3.40.50.300:FF:000004">
    <property type="entry name" value="ATP synthase subunit beta"/>
    <property type="match status" value="1"/>
</dbReference>
<comment type="subcellular location">
    <subcellularLocation>
        <location evidence="13">Cell membrane</location>
        <topology evidence="13">Peripheral membrane protein</topology>
    </subcellularLocation>
    <subcellularLocation>
        <location evidence="1">Membrane</location>
        <topology evidence="1">Peripheral membrane protein</topology>
    </subcellularLocation>
</comment>
<keyword evidence="9 13" id="KW-0472">Membrane</keyword>
<dbReference type="GO" id="GO:0046933">
    <property type="term" value="F:proton-transporting ATP synthase activity, rotational mechanism"/>
    <property type="evidence" value="ECO:0007669"/>
    <property type="project" value="UniProtKB-UniRule"/>
</dbReference>
<evidence type="ECO:0000256" key="11">
    <source>
        <dbReference type="ARBA" id="ARBA00023310"/>
    </source>
</evidence>
<evidence type="ECO:0000256" key="1">
    <source>
        <dbReference type="ARBA" id="ARBA00004170"/>
    </source>
</evidence>
<dbReference type="InterPro" id="IPR036121">
    <property type="entry name" value="ATPase_F1/V1/A1_a/bsu_N_sf"/>
</dbReference>
<evidence type="ECO:0000256" key="3">
    <source>
        <dbReference type="ARBA" id="ARBA00022475"/>
    </source>
</evidence>